<keyword evidence="3" id="KW-1185">Reference proteome</keyword>
<feature type="compositionally biased region" description="Basic and acidic residues" evidence="1">
    <location>
        <begin position="810"/>
        <end position="821"/>
    </location>
</feature>
<comment type="caution">
    <text evidence="2">The sequence shown here is derived from an EMBL/GenBank/DDBJ whole genome shotgun (WGS) entry which is preliminary data.</text>
</comment>
<evidence type="ECO:0000313" key="2">
    <source>
        <dbReference type="EMBL" id="MER6267776.1"/>
    </source>
</evidence>
<dbReference type="Gene3D" id="3.90.176.10">
    <property type="entry name" value="Toxin ADP-ribosyltransferase, Chain A, domain 1"/>
    <property type="match status" value="1"/>
</dbReference>
<dbReference type="Proteomes" id="UP001490365">
    <property type="component" value="Unassembled WGS sequence"/>
</dbReference>
<gene>
    <name evidence="2" type="ORF">ABT211_10810</name>
</gene>
<reference evidence="2 3" key="1">
    <citation type="submission" date="2024-06" db="EMBL/GenBank/DDBJ databases">
        <title>The Natural Products Discovery Center: Release of the First 8490 Sequenced Strains for Exploring Actinobacteria Biosynthetic Diversity.</title>
        <authorList>
            <person name="Kalkreuter E."/>
            <person name="Kautsar S.A."/>
            <person name="Yang D."/>
            <person name="Bader C.D."/>
            <person name="Teijaro C.N."/>
            <person name="Fluegel L."/>
            <person name="Davis C.M."/>
            <person name="Simpson J.R."/>
            <person name="Lauterbach L."/>
            <person name="Steele A.D."/>
            <person name="Gui C."/>
            <person name="Meng S."/>
            <person name="Li G."/>
            <person name="Viehrig K."/>
            <person name="Ye F."/>
            <person name="Su P."/>
            <person name="Kiefer A.F."/>
            <person name="Nichols A."/>
            <person name="Cepeda A.J."/>
            <person name="Yan W."/>
            <person name="Fan B."/>
            <person name="Jiang Y."/>
            <person name="Adhikari A."/>
            <person name="Zheng C.-J."/>
            <person name="Schuster L."/>
            <person name="Cowan T.M."/>
            <person name="Smanski M.J."/>
            <person name="Chevrette M.G."/>
            <person name="De Carvalho L.P.S."/>
            <person name="Shen B."/>
        </authorList>
    </citation>
    <scope>NUCLEOTIDE SEQUENCE [LARGE SCALE GENOMIC DNA]</scope>
    <source>
        <strain evidence="2 3">NPDC001694</strain>
    </source>
</reference>
<sequence length="855" mass="87579">MAETTTGRTTAVDATVRIQAEQYDGLVVLRSAARAPAGEVDDLVRVLRWSGDPTLTLLSDAATTAEPDFWPRLSTLLDSLRASGHTAVRLAMPGAGGERPGHLAPARRISDNWGITVEAPAAGLHLVPGGSLYAPDGPGGRGGWLGFAPGMTPVPLGTRCPRPVWQAALDQVPARTTGGYVSEQIPAGLYLRPARSAGSVPGDLFHTVPVDPRRLTVVVGGQPGEEVPADAVADVLSALPGPVRDSVRLAPGGPWDLLALAQQVADRLGAAVVVATGLPLLTDSTVAGARGVRSVVPGADGAPGWLPFVNAAECRPAGVAGTPAPRLLGCAAPLPGAQGTSDDGSVLLTDRWQVTATRAGLWVGEPGAVRSGAGLPVGPDGPVIEAGAPGARTDDSLWPALDRLLTCLPPQVRATATLQVYGTSPADAPRLRDLTTRYGLRTGSAATTVPGAPEAVRHPQAPAAGAELAVRPAPSDLAVPPTAAQPDEPRAAADPDEPPAPTAALVPRTSADPVAAPDLAGAWEHLIRGRQEVTAPREPLAPDPPAGPDLDEAWEYLSRRPTTAAGSAAGRTAQPVPPGPDGLVFARTSSFRAGHRSSPVEHTALRLLAGPAWERHAPAVARALTRLPALTGAEREAAEADLTALRLYLDDAGGLLDHRALAAACHGRDDRLLPFAACLVSALRRLPTHRGAVLRGAGSALPEATDPETDPLRPGTVLRDRAPLGGVRAGAGGAGPGWPRGPRYAVWSVTGRLARPLFADPERPEETPEVVFAPGTPFMILDVRRSGPSPVVLLRELPASGGAPGSEPGQDAHAELGEADRAALAGLDEALRGRAAQSTGGGWPERCAGPVGEGP</sequence>
<feature type="compositionally biased region" description="Low complexity" evidence="1">
    <location>
        <begin position="798"/>
        <end position="809"/>
    </location>
</feature>
<dbReference type="EMBL" id="JBEOZM010000003">
    <property type="protein sequence ID" value="MER6267776.1"/>
    <property type="molecule type" value="Genomic_DNA"/>
</dbReference>
<organism evidence="2 3">
    <name type="scientific">Streptomyces sp. 900105755</name>
    <dbReference type="NCBI Taxonomy" id="3154389"/>
    <lineage>
        <taxon>Bacteria</taxon>
        <taxon>Bacillati</taxon>
        <taxon>Actinomycetota</taxon>
        <taxon>Actinomycetes</taxon>
        <taxon>Kitasatosporales</taxon>
        <taxon>Streptomycetaceae</taxon>
        <taxon>Streptomyces</taxon>
    </lineage>
</organism>
<evidence type="ECO:0000256" key="1">
    <source>
        <dbReference type="SAM" id="MobiDB-lite"/>
    </source>
</evidence>
<accession>A0ABV1TCL5</accession>
<dbReference type="RefSeq" id="WP_351956399.1">
    <property type="nucleotide sequence ID" value="NZ_JBEOZM010000003.1"/>
</dbReference>
<feature type="region of interest" description="Disordered" evidence="1">
    <location>
        <begin position="700"/>
        <end position="723"/>
    </location>
</feature>
<proteinExistence type="predicted"/>
<feature type="region of interest" description="Disordered" evidence="1">
    <location>
        <begin position="797"/>
        <end position="855"/>
    </location>
</feature>
<name>A0ABV1TCL5_9ACTN</name>
<evidence type="ECO:0000313" key="3">
    <source>
        <dbReference type="Proteomes" id="UP001490365"/>
    </source>
</evidence>
<protein>
    <submittedName>
        <fullName evidence="2">Uncharacterized protein</fullName>
    </submittedName>
</protein>
<feature type="region of interest" description="Disordered" evidence="1">
    <location>
        <begin position="476"/>
        <end position="511"/>
    </location>
</feature>